<sequence length="102" mass="11234">MADTGTRKPIREAGLQTQFTQNPPPPGRDIGINALSSTEWRISDRMIADGDPAALVGFIQRVDDAFEVTDFGRPRERSYFSSFDRAAASLALRPAPTRVALR</sequence>
<name>A0A4R8XL94_9MICO</name>
<evidence type="ECO:0000313" key="3">
    <source>
        <dbReference type="Proteomes" id="UP000298433"/>
    </source>
</evidence>
<organism evidence="2 3">
    <name type="scientific">Cryobacterium cheniae</name>
    <dbReference type="NCBI Taxonomy" id="1259262"/>
    <lineage>
        <taxon>Bacteria</taxon>
        <taxon>Bacillati</taxon>
        <taxon>Actinomycetota</taxon>
        <taxon>Actinomycetes</taxon>
        <taxon>Micrococcales</taxon>
        <taxon>Microbacteriaceae</taxon>
        <taxon>Cryobacterium</taxon>
    </lineage>
</organism>
<accession>A0A4R8XL94</accession>
<dbReference type="RefSeq" id="WP_134370983.1">
    <property type="nucleotide sequence ID" value="NZ_SOGN01000058.1"/>
</dbReference>
<dbReference type="Proteomes" id="UP000298433">
    <property type="component" value="Unassembled WGS sequence"/>
</dbReference>
<dbReference type="AlphaFoldDB" id="A0A4R8XL94"/>
<comment type="caution">
    <text evidence="2">The sequence shown here is derived from an EMBL/GenBank/DDBJ whole genome shotgun (WGS) entry which is preliminary data.</text>
</comment>
<feature type="region of interest" description="Disordered" evidence="1">
    <location>
        <begin position="1"/>
        <end position="29"/>
    </location>
</feature>
<feature type="compositionally biased region" description="Basic and acidic residues" evidence="1">
    <location>
        <begin position="1"/>
        <end position="11"/>
    </location>
</feature>
<reference evidence="2 3" key="1">
    <citation type="submission" date="2019-03" db="EMBL/GenBank/DDBJ databases">
        <title>Genomics of glacier-inhabiting Cryobacterium strains.</title>
        <authorList>
            <person name="Liu Q."/>
            <person name="Xin Y.-H."/>
        </authorList>
    </citation>
    <scope>NUCLEOTIDE SEQUENCE [LARGE SCALE GENOMIC DNA]</scope>
    <source>
        <strain evidence="2 3">TMT2-48-2</strain>
    </source>
</reference>
<dbReference type="EMBL" id="SOGN01000058">
    <property type="protein sequence ID" value="TFC77445.1"/>
    <property type="molecule type" value="Genomic_DNA"/>
</dbReference>
<proteinExistence type="predicted"/>
<keyword evidence="3" id="KW-1185">Reference proteome</keyword>
<gene>
    <name evidence="2" type="ORF">E3T23_13465</name>
</gene>
<evidence type="ECO:0000313" key="2">
    <source>
        <dbReference type="EMBL" id="TFC77445.1"/>
    </source>
</evidence>
<evidence type="ECO:0000256" key="1">
    <source>
        <dbReference type="SAM" id="MobiDB-lite"/>
    </source>
</evidence>
<dbReference type="OrthoDB" id="5120633at2"/>
<protein>
    <submittedName>
        <fullName evidence="2">Uncharacterized protein</fullName>
    </submittedName>
</protein>